<dbReference type="AlphaFoldDB" id="A0A8J3EWL9"/>
<gene>
    <name evidence="1" type="ORF">GCM10007380_08180</name>
</gene>
<dbReference type="Proteomes" id="UP000626244">
    <property type="component" value="Unassembled WGS sequence"/>
</dbReference>
<reference evidence="2" key="1">
    <citation type="journal article" date="2019" name="Int. J. Syst. Evol. Microbiol.">
        <title>The Global Catalogue of Microorganisms (GCM) 10K type strain sequencing project: providing services to taxonomists for standard genome sequencing and annotation.</title>
        <authorList>
            <consortium name="The Broad Institute Genomics Platform"/>
            <consortium name="The Broad Institute Genome Sequencing Center for Infectious Disease"/>
            <person name="Wu L."/>
            <person name="Ma J."/>
        </authorList>
    </citation>
    <scope>NUCLEOTIDE SEQUENCE [LARGE SCALE GENOMIC DNA]</scope>
    <source>
        <strain evidence="2">CGMCC 1.14993</strain>
    </source>
</reference>
<proteinExistence type="predicted"/>
<evidence type="ECO:0000313" key="2">
    <source>
        <dbReference type="Proteomes" id="UP000626244"/>
    </source>
</evidence>
<sequence>MSEVTSTILINQSNLRTKDIEKIITKKGFIFPVNDKWTAVVIQKGLKFNKECCEKLSSHLNNTGIVFEYNADYFCRISVYIKGDIKSYFEVHFEEDEILYKNLEELRDLATNPKKLQLFYQAIEQEGYYEALDLFKEAFEFNKVEWITYEYLNEWSSDDYLTWHIEMINQKKRRKKSLRDSIYSELNELLESNGFKLDSESDEENVSYSKMYRSFIYKLVFRKENKNQLYLGVSMPFRNEEISDELRIKKNVLLTLEYKNQKDLKTLLNTKVKEFIFQAYEFIKKYTIDIPKGSLYGEKSDPLFKAVNLNKIYVDHEIEQGGRAVFENDLYKVSFYHNKGRASIARVYILNKENNEEVELTDLVYCNTRYFGYSDIRYVTFSFSNFMQFQSILEKILSFYQQYINEKEYIFKR</sequence>
<comment type="caution">
    <text evidence="1">The sequence shown here is derived from an EMBL/GenBank/DDBJ whole genome shotgun (WGS) entry which is preliminary data.</text>
</comment>
<name>A0A8J3EWL9_9BACI</name>
<dbReference type="OrthoDB" id="2584627at2"/>
<protein>
    <submittedName>
        <fullName evidence="1">Uncharacterized protein</fullName>
    </submittedName>
</protein>
<organism evidence="1 2">
    <name type="scientific">Gottfriedia solisilvae</name>
    <dbReference type="NCBI Taxonomy" id="1516104"/>
    <lineage>
        <taxon>Bacteria</taxon>
        <taxon>Bacillati</taxon>
        <taxon>Bacillota</taxon>
        <taxon>Bacilli</taxon>
        <taxon>Bacillales</taxon>
        <taxon>Bacillaceae</taxon>
        <taxon>Gottfriedia</taxon>
    </lineage>
</organism>
<accession>A0A8J3EWL9</accession>
<keyword evidence="2" id="KW-1185">Reference proteome</keyword>
<dbReference type="EMBL" id="BMHB01000001">
    <property type="protein sequence ID" value="GGI11506.1"/>
    <property type="molecule type" value="Genomic_DNA"/>
</dbReference>
<evidence type="ECO:0000313" key="1">
    <source>
        <dbReference type="EMBL" id="GGI11506.1"/>
    </source>
</evidence>
<dbReference type="RefSeq" id="WP_087999066.1">
    <property type="nucleotide sequence ID" value="NZ_BMHB01000001.1"/>
</dbReference>